<keyword evidence="1" id="KW-0812">Transmembrane</keyword>
<feature type="transmembrane region" description="Helical" evidence="1">
    <location>
        <begin position="283"/>
        <end position="303"/>
    </location>
</feature>
<sequence>MKKLKEKNYFVTILLVLYCLFYILPLYKVLFTTNDDANFYLFYIQHPNLFEESFKYITHVGTRPLFPFIMQIPYLVDNFFYIKSVQIAFFVFSILSVAFLLFKIFKQKSISYLYIVLFFIFMQFTFQHNILFAYPVYFHFAITLLALSMVFLIDFFIKKEIYYYFSSILFFVIPLFMYEMHIIYVVLYFIIIISFVKRVRKIIFYFSPFLLFSFILIVLDFYLKTHYPRGYAGTKIDISSLKLVVQSLIFHTSSAFPLFNILYLKHIIKHYNEYHFPHLQLPYLHFVDYIKAFIGGYLSFYFLKKIDFTKISSHLIYMTLIISFIYIFLPNLPISLTKKYQIWAQHLNFHYVTTHYSIIAMNIFILSFILLYIKQSSSYVQYNNHIKVSVVVIVFISLMNSYANRGIYKYLYLSSGKWKLMNTFIKSKIYKNIHQPIDISSFYIHEYSIMRLNKNYWNRYFYYKTGQKQDFKNGCKNCPRLLIFQNPKNLNEVLIFETFDKIFFLSYKPIYKLKFKIIRNGTIVSKLIDLKQILLGVYEAVYVKPKKMKGLNDVILVDKYY</sequence>
<feature type="transmembrane region" description="Helical" evidence="1">
    <location>
        <begin position="9"/>
        <end position="27"/>
    </location>
</feature>
<feature type="transmembrane region" description="Helical" evidence="1">
    <location>
        <begin position="169"/>
        <end position="196"/>
    </location>
</feature>
<dbReference type="AlphaFoldDB" id="A0A1W1WTR2"/>
<evidence type="ECO:0000313" key="2">
    <source>
        <dbReference type="EMBL" id="SMC09592.1"/>
    </source>
</evidence>
<feature type="transmembrane region" description="Helical" evidence="1">
    <location>
        <begin position="80"/>
        <end position="105"/>
    </location>
</feature>
<evidence type="ECO:0000313" key="3">
    <source>
        <dbReference type="Proteomes" id="UP000192602"/>
    </source>
</evidence>
<feature type="transmembrane region" description="Helical" evidence="1">
    <location>
        <begin position="243"/>
        <end position="263"/>
    </location>
</feature>
<evidence type="ECO:0000256" key="1">
    <source>
        <dbReference type="SAM" id="Phobius"/>
    </source>
</evidence>
<protein>
    <recommendedName>
        <fullName evidence="4">Glycosyltransferase RgtA/B/C/D-like domain-containing protein</fullName>
    </recommendedName>
</protein>
<reference evidence="3" key="1">
    <citation type="submission" date="2017-04" db="EMBL/GenBank/DDBJ databases">
        <authorList>
            <person name="Varghese N."/>
            <person name="Submissions S."/>
        </authorList>
    </citation>
    <scope>NUCLEOTIDE SEQUENCE [LARGE SCALE GENOMIC DNA]</scope>
    <source>
        <strain evidence="3">DSM 16512</strain>
    </source>
</reference>
<gene>
    <name evidence="2" type="ORF">SAMN05660197_1409</name>
</gene>
<dbReference type="Proteomes" id="UP000192602">
    <property type="component" value="Unassembled WGS sequence"/>
</dbReference>
<feature type="transmembrane region" description="Helical" evidence="1">
    <location>
        <begin position="112"/>
        <end position="130"/>
    </location>
</feature>
<keyword evidence="1" id="KW-0472">Membrane</keyword>
<accession>A0A1W1WTR2</accession>
<name>A0A1W1WTR2_9BACT</name>
<feature type="transmembrane region" description="Helical" evidence="1">
    <location>
        <begin position="385"/>
        <end position="403"/>
    </location>
</feature>
<dbReference type="RefSeq" id="WP_084275809.1">
    <property type="nucleotide sequence ID" value="NZ_AP026671.1"/>
</dbReference>
<keyword evidence="1" id="KW-1133">Transmembrane helix</keyword>
<proteinExistence type="predicted"/>
<organism evidence="2 3">
    <name type="scientific">Nitratiruptor tergarcus DSM 16512</name>
    <dbReference type="NCBI Taxonomy" id="1069081"/>
    <lineage>
        <taxon>Bacteria</taxon>
        <taxon>Pseudomonadati</taxon>
        <taxon>Campylobacterota</taxon>
        <taxon>Epsilonproteobacteria</taxon>
        <taxon>Nautiliales</taxon>
        <taxon>Nitratiruptoraceae</taxon>
        <taxon>Nitratiruptor</taxon>
    </lineage>
</organism>
<evidence type="ECO:0008006" key="4">
    <source>
        <dbReference type="Google" id="ProtNLM"/>
    </source>
</evidence>
<dbReference type="STRING" id="1069081.SAMN05660197_1409"/>
<feature type="transmembrane region" description="Helical" evidence="1">
    <location>
        <begin position="354"/>
        <end position="373"/>
    </location>
</feature>
<feature type="transmembrane region" description="Helical" evidence="1">
    <location>
        <begin position="202"/>
        <end position="223"/>
    </location>
</feature>
<feature type="transmembrane region" description="Helical" evidence="1">
    <location>
        <begin position="315"/>
        <end position="334"/>
    </location>
</feature>
<keyword evidence="3" id="KW-1185">Reference proteome</keyword>
<dbReference type="EMBL" id="FWWZ01000001">
    <property type="protein sequence ID" value="SMC09592.1"/>
    <property type="molecule type" value="Genomic_DNA"/>
</dbReference>
<feature type="transmembrane region" description="Helical" evidence="1">
    <location>
        <begin position="136"/>
        <end position="157"/>
    </location>
</feature>